<dbReference type="InterPro" id="IPR036291">
    <property type="entry name" value="NAD(P)-bd_dom_sf"/>
</dbReference>
<accession>M1WZ96</accession>
<evidence type="ECO:0000259" key="5">
    <source>
        <dbReference type="Pfam" id="PF02826"/>
    </source>
</evidence>
<sequence length="330" mass="36491">MQIVNSKQAKVFITRYIPTELKELEEIATIEVWEERQPPPRAVLLEKARTANGILCLLTDPIDRKLIESASNLQVISQMAVSYDNIDITAATAQGIPVGYTPGMLTDTTADLTWALLMAAARQLLIADRFTRGGLWKAWEPDLFLGATITGATLGIIGFGEIGKAIARRAQGFDMRVLYNSNYRCDVHLENYLSIEFSNLERLLREADFITIHIPLSPNTYHLLSDHQFRLMKPSAILINTAQGQVVDQDALYNALSEGQLASAAIDVTEPKLIASNSPLFALDNLIITPNLSDASRENRKKMANMAIKNLIAGLKGDLLPYCVNSEVYS</sequence>
<evidence type="ECO:0000256" key="2">
    <source>
        <dbReference type="ARBA" id="ARBA00023002"/>
    </source>
</evidence>
<dbReference type="GO" id="GO:0005829">
    <property type="term" value="C:cytosol"/>
    <property type="evidence" value="ECO:0007669"/>
    <property type="project" value="TreeGrafter"/>
</dbReference>
<evidence type="ECO:0000256" key="1">
    <source>
        <dbReference type="ARBA" id="ARBA00005854"/>
    </source>
</evidence>
<feature type="domain" description="D-isomer specific 2-hydroxyacid dehydrogenase NAD-binding" evidence="5">
    <location>
        <begin position="115"/>
        <end position="290"/>
    </location>
</feature>
<dbReference type="GO" id="GO:0016618">
    <property type="term" value="F:hydroxypyruvate reductase [NAD(P)H] activity"/>
    <property type="evidence" value="ECO:0007669"/>
    <property type="project" value="TreeGrafter"/>
</dbReference>
<dbReference type="Gene3D" id="3.40.50.720">
    <property type="entry name" value="NAD(P)-binding Rossmann-like Domain"/>
    <property type="match status" value="2"/>
</dbReference>
<name>M1WZ96_9NOST</name>
<dbReference type="GO" id="GO:0051287">
    <property type="term" value="F:NAD binding"/>
    <property type="evidence" value="ECO:0007669"/>
    <property type="project" value="InterPro"/>
</dbReference>
<evidence type="ECO:0000313" key="6">
    <source>
        <dbReference type="EMBL" id="CCH67392.1"/>
    </source>
</evidence>
<dbReference type="Pfam" id="PF00389">
    <property type="entry name" value="2-Hacid_dh"/>
    <property type="match status" value="1"/>
</dbReference>
<dbReference type="SUPFAM" id="SSF52283">
    <property type="entry name" value="Formate/glycerate dehydrogenase catalytic domain-like"/>
    <property type="match status" value="1"/>
</dbReference>
<dbReference type="Proteomes" id="UP000053051">
    <property type="component" value="Unassembled WGS sequence"/>
</dbReference>
<dbReference type="PANTHER" id="PTHR10996:SF257">
    <property type="entry name" value="GLYOXYLATE REDUCTASE 1"/>
    <property type="match status" value="1"/>
</dbReference>
<dbReference type="InterPro" id="IPR006139">
    <property type="entry name" value="D-isomer_2_OHA_DH_cat_dom"/>
</dbReference>
<reference evidence="6 7" key="1">
    <citation type="submission" date="2012-05" db="EMBL/GenBank/DDBJ databases">
        <authorList>
            <person name="Hilton J."/>
        </authorList>
    </citation>
    <scope>NUCLEOTIDE SEQUENCE [LARGE SCALE GENOMIC DNA]</scope>
    <source>
        <strain evidence="6 7">HH01</strain>
    </source>
</reference>
<comment type="similarity">
    <text evidence="1 3">Belongs to the D-isomer specific 2-hydroxyacid dehydrogenase family.</text>
</comment>
<evidence type="ECO:0000256" key="3">
    <source>
        <dbReference type="RuleBase" id="RU003719"/>
    </source>
</evidence>
<gene>
    <name evidence="6" type="ORF">RINTHH_12370</name>
</gene>
<dbReference type="CDD" id="cd05301">
    <property type="entry name" value="GDH"/>
    <property type="match status" value="1"/>
</dbReference>
<evidence type="ECO:0000259" key="4">
    <source>
        <dbReference type="Pfam" id="PF00389"/>
    </source>
</evidence>
<dbReference type="Pfam" id="PF02826">
    <property type="entry name" value="2-Hacid_dh_C"/>
    <property type="match status" value="1"/>
</dbReference>
<dbReference type="GO" id="GO:0030267">
    <property type="term" value="F:glyoxylate reductase (NADPH) activity"/>
    <property type="evidence" value="ECO:0007669"/>
    <property type="project" value="TreeGrafter"/>
</dbReference>
<keyword evidence="7" id="KW-1185">Reference proteome</keyword>
<keyword evidence="2 3" id="KW-0560">Oxidoreductase</keyword>
<feature type="domain" description="D-isomer specific 2-hydroxyacid dehydrogenase catalytic" evidence="4">
    <location>
        <begin position="16"/>
        <end position="325"/>
    </location>
</feature>
<dbReference type="AlphaFoldDB" id="M1WZ96"/>
<dbReference type="GO" id="GO:0004617">
    <property type="term" value="F:phosphoglycerate dehydrogenase activity"/>
    <property type="evidence" value="ECO:0007669"/>
    <property type="project" value="UniProtKB-EC"/>
</dbReference>
<proteinExistence type="inferred from homology"/>
<dbReference type="RefSeq" id="WP_008233869.1">
    <property type="nucleotide sequence ID" value="NZ_CAIY01000044.1"/>
</dbReference>
<dbReference type="EC" id="1.1.1.95" evidence="6"/>
<organism evidence="6 7">
    <name type="scientific">Richelia intracellularis HH01</name>
    <dbReference type="NCBI Taxonomy" id="1165094"/>
    <lineage>
        <taxon>Bacteria</taxon>
        <taxon>Bacillati</taxon>
        <taxon>Cyanobacteriota</taxon>
        <taxon>Cyanophyceae</taxon>
        <taxon>Nostocales</taxon>
        <taxon>Nostocaceae</taxon>
        <taxon>Richelia</taxon>
    </lineage>
</organism>
<dbReference type="STRING" id="1165094.RINTHH_12370"/>
<reference evidence="7" key="2">
    <citation type="submission" date="2016-01" db="EMBL/GenBank/DDBJ databases">
        <title>Diatom-associated endosymboitic cyanobacterium lacks core nitrogen metabolism enzymes.</title>
        <authorList>
            <person name="Hilton J.A."/>
            <person name="Foster R.A."/>
            <person name="Tripp H.J."/>
            <person name="Carter B.J."/>
            <person name="Zehr J.P."/>
            <person name="Villareal T.A."/>
        </authorList>
    </citation>
    <scope>NUCLEOTIDE SEQUENCE [LARGE SCALE GENOMIC DNA]</scope>
    <source>
        <strain evidence="7">HH01</strain>
    </source>
</reference>
<dbReference type="PANTHER" id="PTHR10996">
    <property type="entry name" value="2-HYDROXYACID DEHYDROGENASE-RELATED"/>
    <property type="match status" value="1"/>
</dbReference>
<dbReference type="FunFam" id="3.40.50.720:FF:000462">
    <property type="entry name" value="Glyoxylate reductase (NADP+)"/>
    <property type="match status" value="1"/>
</dbReference>
<dbReference type="SUPFAM" id="SSF51735">
    <property type="entry name" value="NAD(P)-binding Rossmann-fold domains"/>
    <property type="match status" value="1"/>
</dbReference>
<dbReference type="InterPro" id="IPR050223">
    <property type="entry name" value="D-isomer_2-hydroxyacid_DH"/>
</dbReference>
<dbReference type="PROSITE" id="PS00670">
    <property type="entry name" value="D_2_HYDROXYACID_DH_2"/>
    <property type="match status" value="1"/>
</dbReference>
<comment type="caution">
    <text evidence="6">The sequence shown here is derived from an EMBL/GenBank/DDBJ whole genome shotgun (WGS) entry which is preliminary data.</text>
</comment>
<dbReference type="InterPro" id="IPR006140">
    <property type="entry name" value="D-isomer_DH_NAD-bd"/>
</dbReference>
<protein>
    <submittedName>
        <fullName evidence="6">D-3-phosphoglycerate dehydrogenase</fullName>
        <ecNumber evidence="6">1.1.1.95</ecNumber>
    </submittedName>
</protein>
<dbReference type="InterPro" id="IPR029753">
    <property type="entry name" value="D-isomer_DH_CS"/>
</dbReference>
<evidence type="ECO:0000313" key="7">
    <source>
        <dbReference type="Proteomes" id="UP000053051"/>
    </source>
</evidence>
<dbReference type="EMBL" id="CAIY01000044">
    <property type="protein sequence ID" value="CCH67392.1"/>
    <property type="molecule type" value="Genomic_DNA"/>
</dbReference>